<organism evidence="1 2">
    <name type="scientific">Apatococcus fuscideae</name>
    <dbReference type="NCBI Taxonomy" id="2026836"/>
    <lineage>
        <taxon>Eukaryota</taxon>
        <taxon>Viridiplantae</taxon>
        <taxon>Chlorophyta</taxon>
        <taxon>core chlorophytes</taxon>
        <taxon>Trebouxiophyceae</taxon>
        <taxon>Chlorellales</taxon>
        <taxon>Chlorellaceae</taxon>
        <taxon>Apatococcus</taxon>
    </lineage>
</organism>
<gene>
    <name evidence="1" type="ORF">WJX84_004201</name>
</gene>
<dbReference type="Proteomes" id="UP001485043">
    <property type="component" value="Unassembled WGS sequence"/>
</dbReference>
<keyword evidence="2" id="KW-1185">Reference proteome</keyword>
<reference evidence="1 2" key="1">
    <citation type="journal article" date="2024" name="Nat. Commun.">
        <title>Phylogenomics reveals the evolutionary origins of lichenization in chlorophyte algae.</title>
        <authorList>
            <person name="Puginier C."/>
            <person name="Libourel C."/>
            <person name="Otte J."/>
            <person name="Skaloud P."/>
            <person name="Haon M."/>
            <person name="Grisel S."/>
            <person name="Petersen M."/>
            <person name="Berrin J.G."/>
            <person name="Delaux P.M."/>
            <person name="Dal Grande F."/>
            <person name="Keller J."/>
        </authorList>
    </citation>
    <scope>NUCLEOTIDE SEQUENCE [LARGE SCALE GENOMIC DNA]</scope>
    <source>
        <strain evidence="1 2">SAG 2523</strain>
    </source>
</reference>
<proteinExistence type="predicted"/>
<accession>A0AAW1T6Z9</accession>
<comment type="caution">
    <text evidence="1">The sequence shown here is derived from an EMBL/GenBank/DDBJ whole genome shotgun (WGS) entry which is preliminary data.</text>
</comment>
<sequence length="187" mass="19061">MMATNVLSSQKTFAVRTSQITATAPARPASQGRSSVAVFAQAQDRRAPAAAAMKLLGALAAAQLAFMPAAVYAGPLVQDKGLDERTEKKGAAATIEGSNIAGQDAGEVVDRLKNTILPDVKAKLAKVGEGSSGGYSASIVKELETVAGEIEGLVRDAGQGGDMSNIKSSASGIEQQVNALKALLGYD</sequence>
<dbReference type="EMBL" id="JALJOV010000335">
    <property type="protein sequence ID" value="KAK9864594.1"/>
    <property type="molecule type" value="Genomic_DNA"/>
</dbReference>
<evidence type="ECO:0000313" key="1">
    <source>
        <dbReference type="EMBL" id="KAK9864594.1"/>
    </source>
</evidence>
<evidence type="ECO:0000313" key="2">
    <source>
        <dbReference type="Proteomes" id="UP001485043"/>
    </source>
</evidence>
<dbReference type="AlphaFoldDB" id="A0AAW1T6Z9"/>
<name>A0AAW1T6Z9_9CHLO</name>
<protein>
    <submittedName>
        <fullName evidence="1">Uncharacterized protein</fullName>
    </submittedName>
</protein>